<dbReference type="Pfam" id="PF13649">
    <property type="entry name" value="Methyltransf_25"/>
    <property type="match status" value="1"/>
</dbReference>
<name>A0A2V5JW17_9BACL</name>
<evidence type="ECO:0000256" key="1">
    <source>
        <dbReference type="ARBA" id="ARBA00022603"/>
    </source>
</evidence>
<dbReference type="EMBL" id="QJVJ01000019">
    <property type="protein sequence ID" value="PYI50352.1"/>
    <property type="molecule type" value="Genomic_DNA"/>
</dbReference>
<dbReference type="Gene3D" id="3.40.50.150">
    <property type="entry name" value="Vaccinia Virus protein VP39"/>
    <property type="match status" value="1"/>
</dbReference>
<evidence type="ECO:0000256" key="2">
    <source>
        <dbReference type="ARBA" id="ARBA00022679"/>
    </source>
</evidence>
<protein>
    <submittedName>
        <fullName evidence="5">SAM-dependent methyltransferase</fullName>
    </submittedName>
</protein>
<accession>A0A2V5JW17</accession>
<reference evidence="5 6" key="1">
    <citation type="submission" date="2018-05" db="EMBL/GenBank/DDBJ databases">
        <title>Paenibacillus flagellatus sp. nov., isolated from selenium mineral soil.</title>
        <authorList>
            <person name="Dai X."/>
        </authorList>
    </citation>
    <scope>NUCLEOTIDE SEQUENCE [LARGE SCALE GENOMIC DNA]</scope>
    <source>
        <strain evidence="5 6">DXL2</strain>
    </source>
</reference>
<comment type="caution">
    <text evidence="5">The sequence shown here is derived from an EMBL/GenBank/DDBJ whole genome shotgun (WGS) entry which is preliminary data.</text>
</comment>
<evidence type="ECO:0000313" key="6">
    <source>
        <dbReference type="Proteomes" id="UP000247476"/>
    </source>
</evidence>
<dbReference type="PANTHER" id="PTHR43464">
    <property type="entry name" value="METHYLTRANSFERASE"/>
    <property type="match status" value="1"/>
</dbReference>
<dbReference type="OrthoDB" id="9804312at2"/>
<dbReference type="Proteomes" id="UP000247476">
    <property type="component" value="Unassembled WGS sequence"/>
</dbReference>
<dbReference type="AlphaFoldDB" id="A0A2V5JW17"/>
<gene>
    <name evidence="5" type="ORF">DLM86_29340</name>
</gene>
<feature type="domain" description="Methyltransferase" evidence="4">
    <location>
        <begin position="70"/>
        <end position="163"/>
    </location>
</feature>
<evidence type="ECO:0000259" key="4">
    <source>
        <dbReference type="Pfam" id="PF13649"/>
    </source>
</evidence>
<evidence type="ECO:0000256" key="3">
    <source>
        <dbReference type="ARBA" id="ARBA00022691"/>
    </source>
</evidence>
<dbReference type="RefSeq" id="WP_110843613.1">
    <property type="nucleotide sequence ID" value="NZ_QJVJ01000019.1"/>
</dbReference>
<dbReference type="PANTHER" id="PTHR43464:SF19">
    <property type="entry name" value="UBIQUINONE BIOSYNTHESIS O-METHYLTRANSFERASE, MITOCHONDRIAL"/>
    <property type="match status" value="1"/>
</dbReference>
<dbReference type="CDD" id="cd02440">
    <property type="entry name" value="AdoMet_MTases"/>
    <property type="match status" value="1"/>
</dbReference>
<dbReference type="GO" id="GO:0032259">
    <property type="term" value="P:methylation"/>
    <property type="evidence" value="ECO:0007669"/>
    <property type="project" value="UniProtKB-KW"/>
</dbReference>
<keyword evidence="3" id="KW-0949">S-adenosyl-L-methionine</keyword>
<sequence length="245" mass="28285">MEKETFEEKESIVSREDVLRMLDSFLREEAPWWDRFYEDREKDVPFFVNAPDENMVRHFEEGRLRPGRALDLGCGPGRNALYLAGAGCEVDAVDLSQKGLDWARDRAAERKADIRFRHGNAFELDFPPHAYDIVYDSGCFHHVPPHRRETYLDLLDRVLKPGGHFGLTCFAGGIGYTSELSDWDVYRQNSLRGGLGFHDAKLRAIFNRFEVVEMRMMKPVEQPADRFGVSFLWTALFRRPAPPSP</sequence>
<dbReference type="SUPFAM" id="SSF53335">
    <property type="entry name" value="S-adenosyl-L-methionine-dependent methyltransferases"/>
    <property type="match status" value="1"/>
</dbReference>
<dbReference type="GO" id="GO:0008168">
    <property type="term" value="F:methyltransferase activity"/>
    <property type="evidence" value="ECO:0007669"/>
    <property type="project" value="UniProtKB-KW"/>
</dbReference>
<keyword evidence="2 5" id="KW-0808">Transferase</keyword>
<organism evidence="5 6">
    <name type="scientific">Paenibacillus flagellatus</name>
    <dbReference type="NCBI Taxonomy" id="2211139"/>
    <lineage>
        <taxon>Bacteria</taxon>
        <taxon>Bacillati</taxon>
        <taxon>Bacillota</taxon>
        <taxon>Bacilli</taxon>
        <taxon>Bacillales</taxon>
        <taxon>Paenibacillaceae</taxon>
        <taxon>Paenibacillus</taxon>
    </lineage>
</organism>
<proteinExistence type="predicted"/>
<dbReference type="InterPro" id="IPR041698">
    <property type="entry name" value="Methyltransf_25"/>
</dbReference>
<evidence type="ECO:0000313" key="5">
    <source>
        <dbReference type="EMBL" id="PYI50352.1"/>
    </source>
</evidence>
<dbReference type="InterPro" id="IPR029063">
    <property type="entry name" value="SAM-dependent_MTases_sf"/>
</dbReference>
<keyword evidence="6" id="KW-1185">Reference proteome</keyword>
<keyword evidence="1 5" id="KW-0489">Methyltransferase</keyword>